<evidence type="ECO:0000313" key="1">
    <source>
        <dbReference type="EMBL" id="KAK3062700.1"/>
    </source>
</evidence>
<reference evidence="1" key="1">
    <citation type="submission" date="2024-09" db="EMBL/GenBank/DDBJ databases">
        <title>Black Yeasts Isolated from many extreme environments.</title>
        <authorList>
            <person name="Coleine C."/>
            <person name="Stajich J.E."/>
            <person name="Selbmann L."/>
        </authorList>
    </citation>
    <scope>NUCLEOTIDE SEQUENCE</scope>
    <source>
        <strain evidence="1">CCFEE 5737</strain>
    </source>
</reference>
<sequence length="217" mass="23403">MSALSHRQNKSLVLLGSGPGIGVAVSSHFASHGFNTIVLISRDASRLRNDAKSVRAAAPKCTISTFDVDVTDAVALKRVLAQIEMEFGPPEVVVYNASRLKRSTFGEYAEEEVLEDFKAANLGLLTAANWAMQHLVSLAEEEDSTVRPSFLVTSGGLAHTPMPILFSLSMAKAAQRALTRSLSMEYGPKGVHVGSVVVHGIVKREKGYWCHPDEVAK</sequence>
<dbReference type="Proteomes" id="UP001186974">
    <property type="component" value="Unassembled WGS sequence"/>
</dbReference>
<name>A0ACC3D709_9PEZI</name>
<keyword evidence="2" id="KW-1185">Reference proteome</keyword>
<proteinExistence type="predicted"/>
<comment type="caution">
    <text evidence="1">The sequence shown here is derived from an EMBL/GenBank/DDBJ whole genome shotgun (WGS) entry which is preliminary data.</text>
</comment>
<organism evidence="1 2">
    <name type="scientific">Coniosporium uncinatum</name>
    <dbReference type="NCBI Taxonomy" id="93489"/>
    <lineage>
        <taxon>Eukaryota</taxon>
        <taxon>Fungi</taxon>
        <taxon>Dikarya</taxon>
        <taxon>Ascomycota</taxon>
        <taxon>Pezizomycotina</taxon>
        <taxon>Dothideomycetes</taxon>
        <taxon>Dothideomycetes incertae sedis</taxon>
        <taxon>Coniosporium</taxon>
    </lineage>
</organism>
<feature type="non-terminal residue" evidence="1">
    <location>
        <position position="217"/>
    </location>
</feature>
<protein>
    <submittedName>
        <fullName evidence="1">Uncharacterized protein</fullName>
    </submittedName>
</protein>
<dbReference type="EMBL" id="JAWDJW010007166">
    <property type="protein sequence ID" value="KAK3062700.1"/>
    <property type="molecule type" value="Genomic_DNA"/>
</dbReference>
<gene>
    <name evidence="1" type="ORF">LTS18_003535</name>
</gene>
<accession>A0ACC3D709</accession>
<evidence type="ECO:0000313" key="2">
    <source>
        <dbReference type="Proteomes" id="UP001186974"/>
    </source>
</evidence>